<accession>A0A0U5K698</accession>
<dbReference type="PATRIC" id="fig|389348.3.peg.2326"/>
<proteinExistence type="predicted"/>
<dbReference type="RefSeq" id="WP_059061896.1">
    <property type="nucleotide sequence ID" value="NZ_LN879502.1"/>
</dbReference>
<dbReference type="STRING" id="389348.PNK_2071"/>
<keyword evidence="2" id="KW-1185">Reference proteome</keyword>
<sequence>MNIASFPLYGTSIWSLTEEERIHLESVEKSSPSTSHIDEADEMECIFTALPFADSDSDVDIEEVLPNEEDYSGKGKLSQSSVMSTAGFKEWLHTSWHSIDGANPEATKEAETIDFSTCQEFTESKRKYRKITYHKMSQPYAANLFRSESSKF</sequence>
<reference evidence="2" key="1">
    <citation type="submission" date="2015-09" db="EMBL/GenBank/DDBJ databases">
        <authorList>
            <person name="Bertelli C."/>
        </authorList>
    </citation>
    <scope>NUCLEOTIDE SEQUENCE [LARGE SCALE GENOMIC DNA]</scope>
    <source>
        <strain evidence="2">KNic</strain>
    </source>
</reference>
<dbReference type="InParanoid" id="A0A0U5K698"/>
<evidence type="ECO:0000313" key="1">
    <source>
        <dbReference type="EMBL" id="CUI17675.1"/>
    </source>
</evidence>
<name>A0A0U5K698_9BACT</name>
<dbReference type="Proteomes" id="UP000069902">
    <property type="component" value="Chromosome cPNK"/>
</dbReference>
<organism evidence="1 2">
    <name type="scientific">Candidatus Protochlamydia naegleriophila</name>
    <dbReference type="NCBI Taxonomy" id="389348"/>
    <lineage>
        <taxon>Bacteria</taxon>
        <taxon>Pseudomonadati</taxon>
        <taxon>Chlamydiota</taxon>
        <taxon>Chlamydiia</taxon>
        <taxon>Parachlamydiales</taxon>
        <taxon>Parachlamydiaceae</taxon>
        <taxon>Candidatus Protochlamydia</taxon>
    </lineage>
</organism>
<dbReference type="AlphaFoldDB" id="A0A0U5K698"/>
<evidence type="ECO:0000313" key="2">
    <source>
        <dbReference type="Proteomes" id="UP000069902"/>
    </source>
</evidence>
<protein>
    <submittedName>
        <fullName evidence="1">Uncharacterized protein</fullName>
    </submittedName>
</protein>
<gene>
    <name evidence="1" type="ORF">PNK_2071</name>
</gene>
<dbReference type="EMBL" id="LN879502">
    <property type="protein sequence ID" value="CUI17675.1"/>
    <property type="molecule type" value="Genomic_DNA"/>
</dbReference>
<dbReference type="KEGG" id="pnl:PNK_2071"/>